<evidence type="ECO:0000256" key="17">
    <source>
        <dbReference type="SAM" id="MobiDB-lite"/>
    </source>
</evidence>
<evidence type="ECO:0000256" key="11">
    <source>
        <dbReference type="ARBA" id="ARBA00022989"/>
    </source>
</evidence>
<keyword evidence="13" id="KW-0675">Receptor</keyword>
<dbReference type="RefSeq" id="XP_027340833.1">
    <property type="nucleotide sequence ID" value="XM_027485032.1"/>
</dbReference>
<evidence type="ECO:0000256" key="5">
    <source>
        <dbReference type="ARBA" id="ARBA00022692"/>
    </source>
</evidence>
<keyword evidence="8" id="KW-0547">Nucleotide-binding</keyword>
<dbReference type="PROSITE" id="PS50011">
    <property type="entry name" value="PROTEIN_KINASE_DOM"/>
    <property type="match status" value="1"/>
</dbReference>
<evidence type="ECO:0000256" key="1">
    <source>
        <dbReference type="ARBA" id="ARBA00004167"/>
    </source>
</evidence>
<evidence type="ECO:0000256" key="12">
    <source>
        <dbReference type="ARBA" id="ARBA00023136"/>
    </source>
</evidence>
<evidence type="ECO:0000313" key="22">
    <source>
        <dbReference type="Proteomes" id="UP000694853"/>
    </source>
</evidence>
<reference evidence="23" key="2">
    <citation type="submission" date="2025-08" db="UniProtKB">
        <authorList>
            <consortium name="RefSeq"/>
        </authorList>
    </citation>
    <scope>IDENTIFICATION</scope>
    <source>
        <tissue evidence="23">Young leaves</tissue>
    </source>
</reference>
<proteinExistence type="predicted"/>
<feature type="transmembrane region" description="Helical" evidence="18">
    <location>
        <begin position="274"/>
        <end position="297"/>
    </location>
</feature>
<dbReference type="FunFam" id="1.10.510.10:FF:000129">
    <property type="entry name" value="cysteine-rich receptor-like protein kinase 10"/>
    <property type="match status" value="1"/>
</dbReference>
<dbReference type="AlphaFoldDB" id="A0A8B8KCB8"/>
<evidence type="ECO:0000256" key="7">
    <source>
        <dbReference type="ARBA" id="ARBA00022737"/>
    </source>
</evidence>
<feature type="compositionally biased region" description="Low complexity" evidence="17">
    <location>
        <begin position="622"/>
        <end position="636"/>
    </location>
</feature>
<keyword evidence="9" id="KW-0418">Kinase</keyword>
<evidence type="ECO:0000256" key="10">
    <source>
        <dbReference type="ARBA" id="ARBA00022840"/>
    </source>
</evidence>
<reference evidence="22" key="1">
    <citation type="journal article" date="2019" name="Toxins">
        <title>Detection of Abrin-Like and Prepropulchellin-Like Toxin Genes and Transcripts Using Whole Genome Sequencing and Full-Length Transcript Sequencing of Abrus precatorius.</title>
        <authorList>
            <person name="Hovde B.T."/>
            <person name="Daligault H.E."/>
            <person name="Hanschen E.R."/>
            <person name="Kunde Y.A."/>
            <person name="Johnson M.B."/>
            <person name="Starkenburg S.R."/>
            <person name="Johnson S.L."/>
        </authorList>
    </citation>
    <scope>NUCLEOTIDE SEQUENCE [LARGE SCALE GENOMIC DNA]</scope>
</reference>
<keyword evidence="6 19" id="KW-0732">Signal</keyword>
<dbReference type="SUPFAM" id="SSF56112">
    <property type="entry name" value="Protein kinase-like (PK-like)"/>
    <property type="match status" value="1"/>
</dbReference>
<dbReference type="OrthoDB" id="4062651at2759"/>
<dbReference type="Gene3D" id="3.30.430.20">
    <property type="entry name" value="Gnk2 domain, C-X8-C-X2-C motif"/>
    <property type="match status" value="2"/>
</dbReference>
<dbReference type="FunFam" id="3.30.430.20:FF:000003">
    <property type="entry name" value="Cysteine-rich RLK (RECEPTOR-like protein kinase) 10"/>
    <property type="match status" value="1"/>
</dbReference>
<dbReference type="PROSITE" id="PS00108">
    <property type="entry name" value="PROTEIN_KINASE_ST"/>
    <property type="match status" value="1"/>
</dbReference>
<evidence type="ECO:0000256" key="3">
    <source>
        <dbReference type="ARBA" id="ARBA00022553"/>
    </source>
</evidence>
<feature type="domain" description="Gnk2-homologous" evidence="21">
    <location>
        <begin position="136"/>
        <end position="243"/>
    </location>
</feature>
<feature type="domain" description="Protein kinase" evidence="20">
    <location>
        <begin position="334"/>
        <end position="597"/>
    </location>
</feature>
<keyword evidence="14" id="KW-0325">Glycoprotein</keyword>
<dbReference type="PROSITE" id="PS51473">
    <property type="entry name" value="GNK2"/>
    <property type="match status" value="2"/>
</dbReference>
<keyword evidence="5 18" id="KW-0812">Transmembrane</keyword>
<evidence type="ECO:0000256" key="14">
    <source>
        <dbReference type="ARBA" id="ARBA00023180"/>
    </source>
</evidence>
<dbReference type="Gene3D" id="1.10.510.10">
    <property type="entry name" value="Transferase(Phosphotransferase) domain 1"/>
    <property type="match status" value="1"/>
</dbReference>
<sequence>MGFQRPLSLISLFVTLTFTYQATAQLKFIDSCNNWMGNYTARSTYKNNLNALLINLTSNTNIDYGFFNFSYGKSPDIVNAIGLCRGDVSPQECLNCLNDSRVQLTRKCPNQKEAIGFGLACMLRYSSHSIFHIMDPQIEYYEWTGINATKVEQFNGVLMNLLNGLRSKAASGDSLHKFAAGNVTGPSFQNIYALVQCTPDLVEQDCNDCLFGAFSEITKCCSGNRAVRIGRRSCNVRFDTNRFYGPINDTTPSPHVQPNYNTPTKGHSYTLRTVIIIVVAAASLVTLFVFICIYFALKGPRKYSEGETEANVEIKIEEPLQFDFDTIEVATDSFSDANKLGEGGFGPVYKGMLFNGQEIAVKRLSKASNQGDIQFKNEVMLVARLQHRNLVKLLGFCLEKSERLLVYEFLPNKSLNYFIFDPTNHKLLNWERRYKIIEGIARGLLYLHEDSRLRIVHRDLKLSNILLDQEMNSKISDFGTARLLCEDQTQSDTSQIVGTYGYMAPEYVNYGHFSMKSDIFSFGVMVLEIVSGRKNVLSFAWKNWRADTITKIIDPSINDVSRDEIMRCIHIGLLCVQEDVADRPTMASIVLMLNSYSTTLPVPLLPTFYISGTSLSDKDSSENNSGSTTTGESRSNINQVSANEASITELSPR</sequence>
<evidence type="ECO:0000256" key="19">
    <source>
        <dbReference type="SAM" id="SignalP"/>
    </source>
</evidence>
<dbReference type="GO" id="GO:0006979">
    <property type="term" value="P:response to oxidative stress"/>
    <property type="evidence" value="ECO:0007669"/>
    <property type="project" value="UniProtKB-ARBA"/>
</dbReference>
<keyword evidence="3" id="KW-0597">Phosphoprotein</keyword>
<keyword evidence="10" id="KW-0067">ATP-binding</keyword>
<evidence type="ECO:0000256" key="9">
    <source>
        <dbReference type="ARBA" id="ARBA00022777"/>
    </source>
</evidence>
<keyword evidence="12 18" id="KW-0472">Membrane</keyword>
<evidence type="ECO:0000256" key="4">
    <source>
        <dbReference type="ARBA" id="ARBA00022679"/>
    </source>
</evidence>
<dbReference type="CDD" id="cd14066">
    <property type="entry name" value="STKc_IRAK"/>
    <property type="match status" value="1"/>
</dbReference>
<evidence type="ECO:0000256" key="2">
    <source>
        <dbReference type="ARBA" id="ARBA00022527"/>
    </source>
</evidence>
<dbReference type="GO" id="GO:0005886">
    <property type="term" value="C:plasma membrane"/>
    <property type="evidence" value="ECO:0007669"/>
    <property type="project" value="TreeGrafter"/>
</dbReference>
<dbReference type="Gene3D" id="3.30.200.20">
    <property type="entry name" value="Phosphorylase Kinase, domain 1"/>
    <property type="match status" value="1"/>
</dbReference>
<dbReference type="SMART" id="SM00220">
    <property type="entry name" value="S_TKc"/>
    <property type="match status" value="1"/>
</dbReference>
<dbReference type="KEGG" id="aprc:113854156"/>
<evidence type="ECO:0000313" key="23">
    <source>
        <dbReference type="RefSeq" id="XP_027340833.1"/>
    </source>
</evidence>
<dbReference type="Pfam" id="PF00069">
    <property type="entry name" value="Pkinase"/>
    <property type="match status" value="1"/>
</dbReference>
<keyword evidence="11 18" id="KW-1133">Transmembrane helix</keyword>
<evidence type="ECO:0000256" key="15">
    <source>
        <dbReference type="ARBA" id="ARBA00047558"/>
    </source>
</evidence>
<evidence type="ECO:0000256" key="16">
    <source>
        <dbReference type="ARBA" id="ARBA00047951"/>
    </source>
</evidence>
<keyword evidence="7" id="KW-0677">Repeat</keyword>
<dbReference type="InterPro" id="IPR008271">
    <property type="entry name" value="Ser/Thr_kinase_AS"/>
</dbReference>
<dbReference type="Pfam" id="PF01657">
    <property type="entry name" value="Stress-antifung"/>
    <property type="match status" value="2"/>
</dbReference>
<feature type="compositionally biased region" description="Polar residues" evidence="17">
    <location>
        <begin position="637"/>
        <end position="653"/>
    </location>
</feature>
<evidence type="ECO:0000256" key="13">
    <source>
        <dbReference type="ARBA" id="ARBA00023170"/>
    </source>
</evidence>
<dbReference type="Proteomes" id="UP000694853">
    <property type="component" value="Unplaced"/>
</dbReference>
<dbReference type="CDD" id="cd23509">
    <property type="entry name" value="Gnk2-like"/>
    <property type="match status" value="2"/>
</dbReference>
<dbReference type="InterPro" id="IPR011009">
    <property type="entry name" value="Kinase-like_dom_sf"/>
</dbReference>
<name>A0A8B8KCB8_ABRPR</name>
<dbReference type="GO" id="GO:0004674">
    <property type="term" value="F:protein serine/threonine kinase activity"/>
    <property type="evidence" value="ECO:0007669"/>
    <property type="project" value="UniProtKB-KW"/>
</dbReference>
<feature type="domain" description="Gnk2-homologous" evidence="21">
    <location>
        <begin position="27"/>
        <end position="130"/>
    </location>
</feature>
<dbReference type="GO" id="GO:0005524">
    <property type="term" value="F:ATP binding"/>
    <property type="evidence" value="ECO:0007669"/>
    <property type="project" value="UniProtKB-KW"/>
</dbReference>
<feature type="region of interest" description="Disordered" evidence="17">
    <location>
        <begin position="615"/>
        <end position="653"/>
    </location>
</feature>
<evidence type="ECO:0000259" key="20">
    <source>
        <dbReference type="PROSITE" id="PS50011"/>
    </source>
</evidence>
<evidence type="ECO:0000256" key="6">
    <source>
        <dbReference type="ARBA" id="ARBA00022729"/>
    </source>
</evidence>
<evidence type="ECO:0000256" key="18">
    <source>
        <dbReference type="SAM" id="Phobius"/>
    </source>
</evidence>
<feature type="signal peptide" evidence="19">
    <location>
        <begin position="1"/>
        <end position="24"/>
    </location>
</feature>
<feature type="chain" id="PRO_5034267526" evidence="19">
    <location>
        <begin position="25"/>
        <end position="653"/>
    </location>
</feature>
<evidence type="ECO:0000259" key="21">
    <source>
        <dbReference type="PROSITE" id="PS51473"/>
    </source>
</evidence>
<evidence type="ECO:0000256" key="8">
    <source>
        <dbReference type="ARBA" id="ARBA00022741"/>
    </source>
</evidence>
<dbReference type="GeneID" id="113854156"/>
<keyword evidence="2" id="KW-0723">Serine/threonine-protein kinase</keyword>
<gene>
    <name evidence="23" type="primary">LOC113854156</name>
</gene>
<keyword evidence="22" id="KW-1185">Reference proteome</keyword>
<accession>A0A8B8KCB8</accession>
<comment type="catalytic activity">
    <reaction evidence="16">
        <text>L-threonyl-[protein] + ATP = O-phospho-L-threonyl-[protein] + ADP + H(+)</text>
        <dbReference type="Rhea" id="RHEA:46608"/>
        <dbReference type="Rhea" id="RHEA-COMP:11060"/>
        <dbReference type="Rhea" id="RHEA-COMP:11605"/>
        <dbReference type="ChEBI" id="CHEBI:15378"/>
        <dbReference type="ChEBI" id="CHEBI:30013"/>
        <dbReference type="ChEBI" id="CHEBI:30616"/>
        <dbReference type="ChEBI" id="CHEBI:61977"/>
        <dbReference type="ChEBI" id="CHEBI:456216"/>
    </reaction>
</comment>
<dbReference type="PANTHER" id="PTHR27002">
    <property type="entry name" value="RECEPTOR-LIKE SERINE/THREONINE-PROTEIN KINASE SD1-8"/>
    <property type="match status" value="1"/>
</dbReference>
<dbReference type="FunFam" id="3.30.200.20:FF:000142">
    <property type="entry name" value="Cysteine-rich receptor-like protein kinase 10"/>
    <property type="match status" value="1"/>
</dbReference>
<comment type="catalytic activity">
    <reaction evidence="15">
        <text>L-seryl-[protein] + ATP = O-phospho-L-seryl-[protein] + ADP + H(+)</text>
        <dbReference type="Rhea" id="RHEA:17989"/>
        <dbReference type="Rhea" id="RHEA-COMP:9863"/>
        <dbReference type="Rhea" id="RHEA-COMP:11604"/>
        <dbReference type="ChEBI" id="CHEBI:15378"/>
        <dbReference type="ChEBI" id="CHEBI:29999"/>
        <dbReference type="ChEBI" id="CHEBI:30616"/>
        <dbReference type="ChEBI" id="CHEBI:83421"/>
        <dbReference type="ChEBI" id="CHEBI:456216"/>
    </reaction>
</comment>
<dbReference type="FunFam" id="3.30.430.20:FF:000002">
    <property type="entry name" value="Cysteine-rich receptor-like protein kinase 10"/>
    <property type="match status" value="1"/>
</dbReference>
<dbReference type="InterPro" id="IPR002902">
    <property type="entry name" value="GNK2"/>
</dbReference>
<organism evidence="22 23">
    <name type="scientific">Abrus precatorius</name>
    <name type="common">Indian licorice</name>
    <name type="synonym">Glycine abrus</name>
    <dbReference type="NCBI Taxonomy" id="3816"/>
    <lineage>
        <taxon>Eukaryota</taxon>
        <taxon>Viridiplantae</taxon>
        <taxon>Streptophyta</taxon>
        <taxon>Embryophyta</taxon>
        <taxon>Tracheophyta</taxon>
        <taxon>Spermatophyta</taxon>
        <taxon>Magnoliopsida</taxon>
        <taxon>eudicotyledons</taxon>
        <taxon>Gunneridae</taxon>
        <taxon>Pentapetalae</taxon>
        <taxon>rosids</taxon>
        <taxon>fabids</taxon>
        <taxon>Fabales</taxon>
        <taxon>Fabaceae</taxon>
        <taxon>Papilionoideae</taxon>
        <taxon>50 kb inversion clade</taxon>
        <taxon>NPAAA clade</taxon>
        <taxon>indigoferoid/millettioid clade</taxon>
        <taxon>Abreae</taxon>
        <taxon>Abrus</taxon>
    </lineage>
</organism>
<protein>
    <submittedName>
        <fullName evidence="23">Receptor-like protein kinase At4g00960</fullName>
    </submittedName>
</protein>
<dbReference type="InterPro" id="IPR000719">
    <property type="entry name" value="Prot_kinase_dom"/>
</dbReference>
<comment type="subcellular location">
    <subcellularLocation>
        <location evidence="1">Membrane</location>
        <topology evidence="1">Single-pass membrane protein</topology>
    </subcellularLocation>
</comment>
<dbReference type="InterPro" id="IPR038408">
    <property type="entry name" value="GNK2_sf"/>
</dbReference>
<dbReference type="PANTHER" id="PTHR27002:SF1073">
    <property type="entry name" value="CYSTEINE-RICH RECEPTOR-LIKE PROTEIN KINASE 29"/>
    <property type="match status" value="1"/>
</dbReference>
<keyword evidence="4" id="KW-0808">Transferase</keyword>